<gene>
    <name evidence="1" type="ORF">HPE56_15565</name>
</gene>
<name>A0ABR7V355_9FLAO</name>
<accession>A0ABR7V355</accession>
<keyword evidence="2" id="KW-1185">Reference proteome</keyword>
<evidence type="ECO:0000313" key="2">
    <source>
        <dbReference type="Proteomes" id="UP001166021"/>
    </source>
</evidence>
<dbReference type="Proteomes" id="UP001166021">
    <property type="component" value="Unassembled WGS sequence"/>
</dbReference>
<dbReference type="RefSeq" id="WP_188244677.1">
    <property type="nucleotide sequence ID" value="NZ_JABTCF010000011.1"/>
</dbReference>
<reference evidence="1" key="1">
    <citation type="submission" date="2020-05" db="EMBL/GenBank/DDBJ databases">
        <title>The draft genome sequence of Maribacter sp. ANRC-HE7.</title>
        <authorList>
            <person name="Mu L."/>
        </authorList>
    </citation>
    <scope>NUCLEOTIDE SEQUENCE</scope>
    <source>
        <strain evidence="1">ANRC-HE7</strain>
    </source>
</reference>
<sequence>MLKKVLFIIFLTAQSTFPQVEKVDYELYSLIITEQLELGIKSSIDSVLLIEQFENRFDNLYEVFDAKSDSISNSDINFISINTGNDTIFIKRLINESKFRKSVYGLTSDFGLSPKINSNLLSTDKLNIQSITAKKYYSFFGRKFKRKNPWKRIIKKYGTRKVIEFSKVKYNGDLASVYFGIHCGGLCGNGRIVIFEKVNGVWGILTSINQWES</sequence>
<evidence type="ECO:0000313" key="1">
    <source>
        <dbReference type="EMBL" id="MBD0779218.1"/>
    </source>
</evidence>
<organism evidence="1 2">
    <name type="scientific">Maribacter aquimaris</name>
    <dbReference type="NCBI Taxonomy" id="2737171"/>
    <lineage>
        <taxon>Bacteria</taxon>
        <taxon>Pseudomonadati</taxon>
        <taxon>Bacteroidota</taxon>
        <taxon>Flavobacteriia</taxon>
        <taxon>Flavobacteriales</taxon>
        <taxon>Flavobacteriaceae</taxon>
        <taxon>Maribacter</taxon>
    </lineage>
</organism>
<comment type="caution">
    <text evidence="1">The sequence shown here is derived from an EMBL/GenBank/DDBJ whole genome shotgun (WGS) entry which is preliminary data.</text>
</comment>
<protein>
    <submittedName>
        <fullName evidence="1">Uncharacterized protein</fullName>
    </submittedName>
</protein>
<dbReference type="EMBL" id="JABTCF010000011">
    <property type="protein sequence ID" value="MBD0779218.1"/>
    <property type="molecule type" value="Genomic_DNA"/>
</dbReference>
<proteinExistence type="predicted"/>